<keyword evidence="4" id="KW-1185">Reference proteome</keyword>
<feature type="chain" id="PRO_5042182573" evidence="2">
    <location>
        <begin position="26"/>
        <end position="254"/>
    </location>
</feature>
<feature type="region of interest" description="Disordered" evidence="1">
    <location>
        <begin position="130"/>
        <end position="152"/>
    </location>
</feature>
<sequence length="254" mass="26335">MHTTEIEASLLTADSLLLTLSLVSPLPSSPVPHGARNPRPCSPHQPSFDLEFPLLSSSASLSVVHHAPIVTQDSNLNGRCLPSGPSGDVFGAPQIKCSPTPSSTSLVGIESESGISDCLPCPLEFDMASLPPEAPSSSGVSVSPPSSHDIPSLNAEQGRLLKAAMPLREHPAGPTPSSNPFAAIQNSDDCILPDCLEDGVDDCAQDFAETASGSNVAYVEPKSATQDPSIRGEAIWFESSLVDGFSVHTGSSID</sequence>
<dbReference type="Proteomes" id="UP001279734">
    <property type="component" value="Unassembled WGS sequence"/>
</dbReference>
<evidence type="ECO:0000313" key="4">
    <source>
        <dbReference type="Proteomes" id="UP001279734"/>
    </source>
</evidence>
<keyword evidence="2" id="KW-0732">Signal</keyword>
<accession>A0AAD3S839</accession>
<dbReference type="EMBL" id="BSYO01000006">
    <property type="protein sequence ID" value="GMH06230.1"/>
    <property type="molecule type" value="Genomic_DNA"/>
</dbReference>
<evidence type="ECO:0000256" key="2">
    <source>
        <dbReference type="SAM" id="SignalP"/>
    </source>
</evidence>
<gene>
    <name evidence="3" type="ORF">Nepgr_008070</name>
</gene>
<feature type="compositionally biased region" description="Low complexity" evidence="1">
    <location>
        <begin position="135"/>
        <end position="147"/>
    </location>
</feature>
<name>A0AAD3S839_NEPGR</name>
<protein>
    <submittedName>
        <fullName evidence="3">Uncharacterized protein</fullName>
    </submittedName>
</protein>
<evidence type="ECO:0000313" key="3">
    <source>
        <dbReference type="EMBL" id="GMH06230.1"/>
    </source>
</evidence>
<dbReference type="AlphaFoldDB" id="A0AAD3S839"/>
<comment type="caution">
    <text evidence="3">The sequence shown here is derived from an EMBL/GenBank/DDBJ whole genome shotgun (WGS) entry which is preliminary data.</text>
</comment>
<feature type="signal peptide" evidence="2">
    <location>
        <begin position="1"/>
        <end position="25"/>
    </location>
</feature>
<organism evidence="3 4">
    <name type="scientific">Nepenthes gracilis</name>
    <name type="common">Slender pitcher plant</name>
    <dbReference type="NCBI Taxonomy" id="150966"/>
    <lineage>
        <taxon>Eukaryota</taxon>
        <taxon>Viridiplantae</taxon>
        <taxon>Streptophyta</taxon>
        <taxon>Embryophyta</taxon>
        <taxon>Tracheophyta</taxon>
        <taxon>Spermatophyta</taxon>
        <taxon>Magnoliopsida</taxon>
        <taxon>eudicotyledons</taxon>
        <taxon>Gunneridae</taxon>
        <taxon>Pentapetalae</taxon>
        <taxon>Caryophyllales</taxon>
        <taxon>Nepenthaceae</taxon>
        <taxon>Nepenthes</taxon>
    </lineage>
</organism>
<reference evidence="3" key="1">
    <citation type="submission" date="2023-05" db="EMBL/GenBank/DDBJ databases">
        <title>Nepenthes gracilis genome sequencing.</title>
        <authorList>
            <person name="Fukushima K."/>
        </authorList>
    </citation>
    <scope>NUCLEOTIDE SEQUENCE</scope>
    <source>
        <strain evidence="3">SING2019-196</strain>
    </source>
</reference>
<proteinExistence type="predicted"/>
<evidence type="ECO:0000256" key="1">
    <source>
        <dbReference type="SAM" id="MobiDB-lite"/>
    </source>
</evidence>